<dbReference type="Pfam" id="PF13576">
    <property type="entry name" value="Pentapeptide_3"/>
    <property type="match status" value="1"/>
</dbReference>
<keyword evidence="3" id="KW-1185">Reference proteome</keyword>
<dbReference type="AlphaFoldDB" id="W7JEB1"/>
<evidence type="ECO:0008006" key="4">
    <source>
        <dbReference type="Google" id="ProtNLM"/>
    </source>
</evidence>
<dbReference type="EMBL" id="AYXG01000015">
    <property type="protein sequence ID" value="EWC64314.1"/>
    <property type="molecule type" value="Genomic_DNA"/>
</dbReference>
<dbReference type="InterPro" id="IPR001646">
    <property type="entry name" value="5peptide_repeat"/>
</dbReference>
<comment type="caution">
    <text evidence="2">The sequence shown here is derived from an EMBL/GenBank/DDBJ whole genome shotgun (WGS) entry which is preliminary data.</text>
</comment>
<name>W7JEB1_9PSEU</name>
<dbReference type="STRING" id="909613.UO65_0358"/>
<dbReference type="PATRIC" id="fig|909613.9.peg.371"/>
<evidence type="ECO:0000313" key="3">
    <source>
        <dbReference type="Proteomes" id="UP000019277"/>
    </source>
</evidence>
<feature type="transmembrane region" description="Helical" evidence="1">
    <location>
        <begin position="529"/>
        <end position="546"/>
    </location>
</feature>
<keyword evidence="1" id="KW-0472">Membrane</keyword>
<protein>
    <recommendedName>
        <fullName evidence="4">Pentapeptide repeat-containing protein</fullName>
    </recommendedName>
</protein>
<gene>
    <name evidence="2" type="ORF">UO65_0358</name>
</gene>
<feature type="transmembrane region" description="Helical" evidence="1">
    <location>
        <begin position="455"/>
        <end position="482"/>
    </location>
</feature>
<reference evidence="2 3" key="1">
    <citation type="journal article" date="2014" name="Genome Announc.">
        <title>Draft Genome Sequence of the Antitrypanosomally Active Sponge-Associated Bacterium Actinokineospora sp. Strain EG49.</title>
        <authorList>
            <person name="Harjes J."/>
            <person name="Ryu T."/>
            <person name="Abdelmohsen U.R."/>
            <person name="Moitinho-Silva L."/>
            <person name="Horn H."/>
            <person name="Ravasi T."/>
            <person name="Hentschel U."/>
        </authorList>
    </citation>
    <scope>NUCLEOTIDE SEQUENCE [LARGE SCALE GENOMIC DNA]</scope>
    <source>
        <strain evidence="2 3">EG49</strain>
    </source>
</reference>
<accession>W7JEB1</accession>
<sequence length="552" mass="59788">MRPIEVAAGAPLCLAHTDVGRVEAILARLRPGGEVDLRGTRLSADLLRRVLGGVRSEGTPVLGDANFTEAVFADDADFGRTVFKGATRFHGARFERTAHFDEAVFEGDVTDFRVARLRQAAFRWARFDADVDFSDAVFHGATVFADAEFQGAARFAGARFRPNPGQPTTVSFTGAAFAGVADFGRVWASDRVGVDFTGASFASADQVGPLGAERVVVDRVVFGAAVTVELLATAVSCVRTVFEQGVTLRLRYARANLERASFAGPSSVIGDESGADTAFDPLPTARELDFDSGALADLVRRDRSDRPERLWAPSVTSLRGVDLTKLTVSDADLSRAAFAGASNIDKLRIEGRSRFARSPGHRVLSLRSRRQLLAEEVAWRVTRRRGAAWRKRAEEIGDELRPPSPEALATLYRSLRKAQEDSKNEPGAADFYYGEMEMRRHAPSTLFGERVILTLYWLVSGYGLRATRALLSLAVTVALAAVALHRFGFAAPGLGFGASAVYTTGAAVSLEPKLFGTVVLTWPGELVRILVRLCGPLFLGLALISVRNRVKR</sequence>
<dbReference type="eggNOG" id="COG1357">
    <property type="taxonomic scope" value="Bacteria"/>
</dbReference>
<evidence type="ECO:0000313" key="2">
    <source>
        <dbReference type="EMBL" id="EWC64314.1"/>
    </source>
</evidence>
<keyword evidence="1" id="KW-1133">Transmembrane helix</keyword>
<evidence type="ECO:0000256" key="1">
    <source>
        <dbReference type="SAM" id="Phobius"/>
    </source>
</evidence>
<dbReference type="RefSeq" id="WP_035278073.1">
    <property type="nucleotide sequence ID" value="NZ_AYXG01000015.1"/>
</dbReference>
<keyword evidence="1" id="KW-0812">Transmembrane</keyword>
<dbReference type="OrthoDB" id="3602494at2"/>
<dbReference type="Gene3D" id="2.160.20.80">
    <property type="entry name" value="E3 ubiquitin-protein ligase SopA"/>
    <property type="match status" value="1"/>
</dbReference>
<dbReference type="Proteomes" id="UP000019277">
    <property type="component" value="Unassembled WGS sequence"/>
</dbReference>
<organism evidence="2 3">
    <name type="scientific">Actinokineospora spheciospongiae</name>
    <dbReference type="NCBI Taxonomy" id="909613"/>
    <lineage>
        <taxon>Bacteria</taxon>
        <taxon>Bacillati</taxon>
        <taxon>Actinomycetota</taxon>
        <taxon>Actinomycetes</taxon>
        <taxon>Pseudonocardiales</taxon>
        <taxon>Pseudonocardiaceae</taxon>
        <taxon>Actinokineospora</taxon>
    </lineage>
</organism>
<proteinExistence type="predicted"/>